<dbReference type="SUPFAM" id="SSF52540">
    <property type="entry name" value="P-loop containing nucleoside triphosphate hydrolases"/>
    <property type="match status" value="1"/>
</dbReference>
<reference evidence="10" key="1">
    <citation type="journal article" date="2019" name="Int. J. Syst. Evol. Microbiol.">
        <title>The Global Catalogue of Microorganisms (GCM) 10K type strain sequencing project: providing services to taxonomists for standard genome sequencing and annotation.</title>
        <authorList>
            <consortium name="The Broad Institute Genomics Platform"/>
            <consortium name="The Broad Institute Genome Sequencing Center for Infectious Disease"/>
            <person name="Wu L."/>
            <person name="Ma J."/>
        </authorList>
    </citation>
    <scope>NUCLEOTIDE SEQUENCE [LARGE SCALE GENOMIC DNA]</scope>
    <source>
        <strain evidence="10">TISTR 1514</strain>
    </source>
</reference>
<dbReference type="PANTHER" id="PTHR42788:SF17">
    <property type="entry name" value="ALIPHATIC SULFONATES IMPORT ATP-BINDING PROTEIN SSUB"/>
    <property type="match status" value="1"/>
</dbReference>
<evidence type="ECO:0000313" key="10">
    <source>
        <dbReference type="Proteomes" id="UP001597492"/>
    </source>
</evidence>
<dbReference type="InterPro" id="IPR027417">
    <property type="entry name" value="P-loop_NTPase"/>
</dbReference>
<comment type="caution">
    <text evidence="9">The sequence shown here is derived from an EMBL/GenBank/DDBJ whole genome shotgun (WGS) entry which is preliminary data.</text>
</comment>
<protein>
    <submittedName>
        <fullName evidence="9">ABC transporter ATP-binding protein</fullName>
    </submittedName>
</protein>
<proteinExistence type="predicted"/>
<dbReference type="PROSITE" id="PS50893">
    <property type="entry name" value="ABC_TRANSPORTER_2"/>
    <property type="match status" value="1"/>
</dbReference>
<keyword evidence="6" id="KW-0472">Membrane</keyword>
<evidence type="ECO:0000313" key="9">
    <source>
        <dbReference type="EMBL" id="MFD2759237.1"/>
    </source>
</evidence>
<evidence type="ECO:0000256" key="7">
    <source>
        <dbReference type="SAM" id="MobiDB-lite"/>
    </source>
</evidence>
<dbReference type="RefSeq" id="WP_019618751.1">
    <property type="nucleotide sequence ID" value="NZ_JBHUNE010000009.1"/>
</dbReference>
<evidence type="ECO:0000256" key="2">
    <source>
        <dbReference type="ARBA" id="ARBA00022475"/>
    </source>
</evidence>
<dbReference type="Pfam" id="PF00005">
    <property type="entry name" value="ABC_tran"/>
    <property type="match status" value="1"/>
</dbReference>
<evidence type="ECO:0000256" key="5">
    <source>
        <dbReference type="ARBA" id="ARBA00022967"/>
    </source>
</evidence>
<dbReference type="InterPro" id="IPR003593">
    <property type="entry name" value="AAA+_ATPase"/>
</dbReference>
<dbReference type="GO" id="GO:0005524">
    <property type="term" value="F:ATP binding"/>
    <property type="evidence" value="ECO:0007669"/>
    <property type="project" value="UniProtKB-KW"/>
</dbReference>
<keyword evidence="5" id="KW-1278">Translocase</keyword>
<dbReference type="Gene3D" id="3.40.50.300">
    <property type="entry name" value="P-loop containing nucleotide triphosphate hydrolases"/>
    <property type="match status" value="1"/>
</dbReference>
<sequence>MVTKQLAGAAVDVLGVTQAFRSSGQDLLVLDDVSISAKPGEFVALVGPSGSGKSTLLRLLAGLDKPLFGDVYVNGSPVRGPDPDRALVFQDPTLLPWRTVRQNVALGPQARGKLRDSADAIDEVIEAVGLTEFAGAWPSQLSGGMAQRTALARALVGDPSLLLLDEPLGKLDALTRRNLQGRLLELWERNHPTAILVTHDVSEALLLADRVLVFSPRPARIREEVLVDLPRPRDEAAPEFVELRQRILGLLDRDTDTTDTDTTDTISGDTPRLEESETT</sequence>
<organism evidence="9 10">
    <name type="scientific">Gulosibacter faecalis</name>
    <dbReference type="NCBI Taxonomy" id="272240"/>
    <lineage>
        <taxon>Bacteria</taxon>
        <taxon>Bacillati</taxon>
        <taxon>Actinomycetota</taxon>
        <taxon>Actinomycetes</taxon>
        <taxon>Micrococcales</taxon>
        <taxon>Microbacteriaceae</taxon>
        <taxon>Gulosibacter</taxon>
    </lineage>
</organism>
<keyword evidence="1" id="KW-0813">Transport</keyword>
<evidence type="ECO:0000256" key="4">
    <source>
        <dbReference type="ARBA" id="ARBA00022840"/>
    </source>
</evidence>
<dbReference type="InterPro" id="IPR050166">
    <property type="entry name" value="ABC_transporter_ATP-bind"/>
</dbReference>
<feature type="domain" description="ABC transporter" evidence="8">
    <location>
        <begin position="11"/>
        <end position="241"/>
    </location>
</feature>
<dbReference type="PANTHER" id="PTHR42788">
    <property type="entry name" value="TAURINE IMPORT ATP-BINDING PROTEIN-RELATED"/>
    <property type="match status" value="1"/>
</dbReference>
<name>A0ABW5UZU2_9MICO</name>
<gene>
    <name evidence="9" type="ORF">ACFSW7_12705</name>
</gene>
<evidence type="ECO:0000256" key="6">
    <source>
        <dbReference type="ARBA" id="ARBA00023136"/>
    </source>
</evidence>
<keyword evidence="10" id="KW-1185">Reference proteome</keyword>
<evidence type="ECO:0000259" key="8">
    <source>
        <dbReference type="PROSITE" id="PS50893"/>
    </source>
</evidence>
<evidence type="ECO:0000256" key="3">
    <source>
        <dbReference type="ARBA" id="ARBA00022741"/>
    </source>
</evidence>
<dbReference type="InterPro" id="IPR003439">
    <property type="entry name" value="ABC_transporter-like_ATP-bd"/>
</dbReference>
<keyword evidence="2" id="KW-1003">Cell membrane</keyword>
<accession>A0ABW5UZU2</accession>
<dbReference type="Proteomes" id="UP001597492">
    <property type="component" value="Unassembled WGS sequence"/>
</dbReference>
<feature type="region of interest" description="Disordered" evidence="7">
    <location>
        <begin position="254"/>
        <end position="279"/>
    </location>
</feature>
<evidence type="ECO:0000256" key="1">
    <source>
        <dbReference type="ARBA" id="ARBA00022448"/>
    </source>
</evidence>
<dbReference type="EMBL" id="JBHUNE010000009">
    <property type="protein sequence ID" value="MFD2759237.1"/>
    <property type="molecule type" value="Genomic_DNA"/>
</dbReference>
<keyword evidence="4 9" id="KW-0067">ATP-binding</keyword>
<dbReference type="CDD" id="cd03293">
    <property type="entry name" value="ABC_NrtD_SsuB_transporters"/>
    <property type="match status" value="1"/>
</dbReference>
<keyword evidence="3" id="KW-0547">Nucleotide-binding</keyword>
<dbReference type="SMART" id="SM00382">
    <property type="entry name" value="AAA"/>
    <property type="match status" value="1"/>
</dbReference>